<feature type="transmembrane region" description="Helical" evidence="7">
    <location>
        <begin position="144"/>
        <end position="162"/>
    </location>
</feature>
<evidence type="ECO:0000256" key="4">
    <source>
        <dbReference type="ARBA" id="ARBA00022989"/>
    </source>
</evidence>
<dbReference type="WBParaSite" id="TCLT_0001059601-mRNA-1">
    <property type="protein sequence ID" value="TCLT_0001059601-mRNA-1"/>
    <property type="gene ID" value="TCLT_0001059601"/>
</dbReference>
<evidence type="ECO:0000256" key="1">
    <source>
        <dbReference type="ARBA" id="ARBA00004141"/>
    </source>
</evidence>
<protein>
    <submittedName>
        <fullName evidence="10">Monocyte to macrophage differentiation factor 2</fullName>
    </submittedName>
</protein>
<dbReference type="AlphaFoldDB" id="A0A0N5DBN2"/>
<evidence type="ECO:0000256" key="7">
    <source>
        <dbReference type="SAM" id="Phobius"/>
    </source>
</evidence>
<evidence type="ECO:0000256" key="3">
    <source>
        <dbReference type="ARBA" id="ARBA00022692"/>
    </source>
</evidence>
<evidence type="ECO:0000256" key="2">
    <source>
        <dbReference type="ARBA" id="ARBA00007018"/>
    </source>
</evidence>
<feature type="binding site" evidence="6">
    <location>
        <position position="200"/>
    </location>
    <ligand>
        <name>Zn(2+)</name>
        <dbReference type="ChEBI" id="CHEBI:29105"/>
    </ligand>
</feature>
<keyword evidence="4 7" id="KW-1133">Transmembrane helix</keyword>
<dbReference type="Pfam" id="PF03006">
    <property type="entry name" value="HlyIII"/>
    <property type="match status" value="1"/>
</dbReference>
<evidence type="ECO:0000313" key="9">
    <source>
        <dbReference type="Proteomes" id="UP000276776"/>
    </source>
</evidence>
<reference evidence="8 9" key="2">
    <citation type="submission" date="2018-11" db="EMBL/GenBank/DDBJ databases">
        <authorList>
            <consortium name="Pathogen Informatics"/>
        </authorList>
    </citation>
    <scope>NUCLEOTIDE SEQUENCE [LARGE SCALE GENOMIC DNA]</scope>
</reference>
<organism evidence="10">
    <name type="scientific">Thelazia callipaeda</name>
    <name type="common">Oriental eyeworm</name>
    <name type="synonym">Parasitic nematode</name>
    <dbReference type="NCBI Taxonomy" id="103827"/>
    <lineage>
        <taxon>Eukaryota</taxon>
        <taxon>Metazoa</taxon>
        <taxon>Ecdysozoa</taxon>
        <taxon>Nematoda</taxon>
        <taxon>Chromadorea</taxon>
        <taxon>Rhabditida</taxon>
        <taxon>Spirurina</taxon>
        <taxon>Spiruromorpha</taxon>
        <taxon>Thelazioidea</taxon>
        <taxon>Thelaziidae</taxon>
        <taxon>Thelazia</taxon>
    </lineage>
</organism>
<dbReference type="OrthoDB" id="186812at2759"/>
<keyword evidence="9" id="KW-1185">Reference proteome</keyword>
<dbReference type="GO" id="GO:0046872">
    <property type="term" value="F:metal ion binding"/>
    <property type="evidence" value="ECO:0007669"/>
    <property type="project" value="UniProtKB-KW"/>
</dbReference>
<name>A0A0N5DBN2_THECL</name>
<keyword evidence="3 7" id="KW-0812">Transmembrane</keyword>
<evidence type="ECO:0000256" key="6">
    <source>
        <dbReference type="PIRSR" id="PIRSR604254-1"/>
    </source>
</evidence>
<dbReference type="EMBL" id="UYYF01005191">
    <property type="protein sequence ID" value="VDN08286.1"/>
    <property type="molecule type" value="Genomic_DNA"/>
</dbReference>
<accession>A0A0N5DBN2</accession>
<feature type="binding site" evidence="6">
    <location>
        <position position="196"/>
    </location>
    <ligand>
        <name>Zn(2+)</name>
        <dbReference type="ChEBI" id="CHEBI:29105"/>
    </ligand>
</feature>
<gene>
    <name evidence="8" type="ORF">TCLT_LOCUS10583</name>
</gene>
<evidence type="ECO:0000313" key="10">
    <source>
        <dbReference type="WBParaSite" id="TCLT_0001059601-mRNA-1"/>
    </source>
</evidence>
<sequence>MNKRPKRGEAYEPTNYEHIANVLSHGIAIIPSIYGTQWLTAVSEQELQRNASIIYCFFTTVLFTTSTTYHACEFLFRPNRKKLRYYLHITDRAAIYLFIAASYTPWLVLKHYSDAGFCLRWLVWLLAFLGVVYQFLFHGKFKTLETVIYIVFAVMPFTAMYHRYDESGLTLMVIGGIVYIIGVAFFKSDGIIPFAHTIWHLHVVVGKV</sequence>
<keyword evidence="6" id="KW-0862">Zinc</keyword>
<dbReference type="STRING" id="103827.A0A0N5DBN2"/>
<feature type="transmembrane region" description="Helical" evidence="7">
    <location>
        <begin position="121"/>
        <end position="137"/>
    </location>
</feature>
<reference evidence="10" key="1">
    <citation type="submission" date="2017-02" db="UniProtKB">
        <authorList>
            <consortium name="WormBaseParasite"/>
        </authorList>
    </citation>
    <scope>IDENTIFICATION</scope>
</reference>
<dbReference type="GO" id="GO:0016020">
    <property type="term" value="C:membrane"/>
    <property type="evidence" value="ECO:0007669"/>
    <property type="project" value="UniProtKB-SubCell"/>
</dbReference>
<evidence type="ECO:0000256" key="5">
    <source>
        <dbReference type="ARBA" id="ARBA00023136"/>
    </source>
</evidence>
<dbReference type="InterPro" id="IPR004254">
    <property type="entry name" value="AdipoR/HlyIII-related"/>
</dbReference>
<feature type="transmembrane region" description="Helical" evidence="7">
    <location>
        <begin position="20"/>
        <end position="40"/>
    </location>
</feature>
<keyword evidence="5 7" id="KW-0472">Membrane</keyword>
<evidence type="ECO:0000313" key="8">
    <source>
        <dbReference type="EMBL" id="VDN08286.1"/>
    </source>
</evidence>
<comment type="subcellular location">
    <subcellularLocation>
        <location evidence="1">Membrane</location>
        <topology evidence="1">Multi-pass membrane protein</topology>
    </subcellularLocation>
</comment>
<dbReference type="OMA" id="LIPMAHA"/>
<dbReference type="PANTHER" id="PTHR20855:SF3">
    <property type="entry name" value="LD03007P"/>
    <property type="match status" value="1"/>
</dbReference>
<feature type="binding site" evidence="6">
    <location>
        <position position="70"/>
    </location>
    <ligand>
        <name>Zn(2+)</name>
        <dbReference type="ChEBI" id="CHEBI:29105"/>
    </ligand>
</feature>
<comment type="similarity">
    <text evidence="2">Belongs to the ADIPOR family.</text>
</comment>
<keyword evidence="6" id="KW-0479">Metal-binding</keyword>
<feature type="transmembrane region" description="Helical" evidence="7">
    <location>
        <begin position="52"/>
        <end position="72"/>
    </location>
</feature>
<dbReference type="Proteomes" id="UP000276776">
    <property type="component" value="Unassembled WGS sequence"/>
</dbReference>
<dbReference type="PANTHER" id="PTHR20855">
    <property type="entry name" value="ADIPOR/PROGESTIN RECEPTOR-RELATED"/>
    <property type="match status" value="1"/>
</dbReference>
<feature type="transmembrane region" description="Helical" evidence="7">
    <location>
        <begin position="93"/>
        <end position="109"/>
    </location>
</feature>
<proteinExistence type="inferred from homology"/>
<feature type="transmembrane region" description="Helical" evidence="7">
    <location>
        <begin position="168"/>
        <end position="186"/>
    </location>
</feature>